<evidence type="ECO:0000256" key="25">
    <source>
        <dbReference type="SAM" id="Phobius"/>
    </source>
</evidence>
<dbReference type="Proteomes" id="UP001274896">
    <property type="component" value="Unassembled WGS sequence"/>
</dbReference>
<dbReference type="InterPro" id="IPR015415">
    <property type="entry name" value="Spast_Vps4_C"/>
</dbReference>
<dbReference type="InterPro" id="IPR050304">
    <property type="entry name" value="MT-severing_AAA_ATPase"/>
</dbReference>
<dbReference type="InterPro" id="IPR007330">
    <property type="entry name" value="MIT_dom"/>
</dbReference>
<comment type="catalytic activity">
    <reaction evidence="22">
        <text>sphinganine + NADP(+) = 3-oxosphinganine + NADPH + H(+)</text>
        <dbReference type="Rhea" id="RHEA:22640"/>
        <dbReference type="ChEBI" id="CHEBI:15378"/>
        <dbReference type="ChEBI" id="CHEBI:57783"/>
        <dbReference type="ChEBI" id="CHEBI:57817"/>
        <dbReference type="ChEBI" id="CHEBI:58299"/>
        <dbReference type="ChEBI" id="CHEBI:58349"/>
        <dbReference type="EC" id="1.1.1.102"/>
    </reaction>
    <physiologicalReaction direction="right-to-left" evidence="22">
        <dbReference type="Rhea" id="RHEA:22642"/>
    </physiologicalReaction>
</comment>
<reference evidence="28" key="1">
    <citation type="submission" date="2023-06" db="EMBL/GenBank/DDBJ databases">
        <title>Male Hemibagrus guttatus genome.</title>
        <authorList>
            <person name="Bian C."/>
        </authorList>
    </citation>
    <scope>NUCLEOTIDE SEQUENCE</scope>
    <source>
        <strain evidence="28">Male_cb2023</strain>
        <tissue evidence="28">Muscle</tissue>
    </source>
</reference>
<dbReference type="FunFam" id="1.10.8.60:FF:000015">
    <property type="entry name" value="vacuolar protein sorting-associated protein 4A"/>
    <property type="match status" value="1"/>
</dbReference>
<dbReference type="InterPro" id="IPR003960">
    <property type="entry name" value="ATPase_AAA_CS"/>
</dbReference>
<organism evidence="28 29">
    <name type="scientific">Hemibagrus guttatus</name>
    <dbReference type="NCBI Taxonomy" id="175788"/>
    <lineage>
        <taxon>Eukaryota</taxon>
        <taxon>Metazoa</taxon>
        <taxon>Chordata</taxon>
        <taxon>Craniata</taxon>
        <taxon>Vertebrata</taxon>
        <taxon>Euteleostomi</taxon>
        <taxon>Actinopterygii</taxon>
        <taxon>Neopterygii</taxon>
        <taxon>Teleostei</taxon>
        <taxon>Ostariophysi</taxon>
        <taxon>Siluriformes</taxon>
        <taxon>Bagridae</taxon>
        <taxon>Hemibagrus</taxon>
    </lineage>
</organism>
<dbReference type="GO" id="GO:0030148">
    <property type="term" value="P:sphingolipid biosynthetic process"/>
    <property type="evidence" value="ECO:0007669"/>
    <property type="project" value="InterPro"/>
</dbReference>
<keyword evidence="19 25" id="KW-0472">Membrane</keyword>
<evidence type="ECO:0000256" key="10">
    <source>
        <dbReference type="ARBA" id="ARBA00022753"/>
    </source>
</evidence>
<dbReference type="CDD" id="cd08939">
    <property type="entry name" value="KDSR-like_SDR_c"/>
    <property type="match status" value="1"/>
</dbReference>
<dbReference type="GO" id="GO:0051301">
    <property type="term" value="P:cell division"/>
    <property type="evidence" value="ECO:0007669"/>
    <property type="project" value="UniProtKB-KW"/>
</dbReference>
<dbReference type="CDD" id="cd02678">
    <property type="entry name" value="MIT_VPS4"/>
    <property type="match status" value="1"/>
</dbReference>
<evidence type="ECO:0008006" key="30">
    <source>
        <dbReference type="Google" id="ProtNLM"/>
    </source>
</evidence>
<evidence type="ECO:0000256" key="24">
    <source>
        <dbReference type="SAM" id="MobiDB-lite"/>
    </source>
</evidence>
<evidence type="ECO:0000256" key="22">
    <source>
        <dbReference type="ARBA" id="ARBA00048930"/>
    </source>
</evidence>
<dbReference type="InterPro" id="IPR003593">
    <property type="entry name" value="AAA+_ATPase"/>
</dbReference>
<dbReference type="GO" id="GO:0015031">
    <property type="term" value="P:protein transport"/>
    <property type="evidence" value="ECO:0007669"/>
    <property type="project" value="UniProtKB-KW"/>
</dbReference>
<dbReference type="Pfam" id="PF04212">
    <property type="entry name" value="MIT"/>
    <property type="match status" value="1"/>
</dbReference>
<feature type="coiled-coil region" evidence="23">
    <location>
        <begin position="10"/>
        <end position="63"/>
    </location>
</feature>
<evidence type="ECO:0000256" key="12">
    <source>
        <dbReference type="ARBA" id="ARBA00022824"/>
    </source>
</evidence>
<dbReference type="FunFam" id="3.40.50.720:FF:000165">
    <property type="entry name" value="3-ketodihydrosphingosine reductase"/>
    <property type="match status" value="1"/>
</dbReference>
<keyword evidence="25" id="KW-1133">Transmembrane helix</keyword>
<keyword evidence="20" id="KW-0131">Cell cycle</keyword>
<comment type="caution">
    <text evidence="28">The sequence shown here is derived from an EMBL/GenBank/DDBJ whole genome shotgun (WGS) entry which is preliminary data.</text>
</comment>
<evidence type="ECO:0000256" key="8">
    <source>
        <dbReference type="ARBA" id="ARBA00022618"/>
    </source>
</evidence>
<evidence type="ECO:0000256" key="18">
    <source>
        <dbReference type="ARBA" id="ARBA00023098"/>
    </source>
</evidence>
<comment type="pathway">
    <text evidence="4">Sphingolipid metabolism.</text>
</comment>
<dbReference type="GO" id="GO:0016887">
    <property type="term" value="F:ATP hydrolysis activity"/>
    <property type="evidence" value="ECO:0007669"/>
    <property type="project" value="InterPro"/>
</dbReference>
<proteinExistence type="inferred from homology"/>
<dbReference type="InterPro" id="IPR045022">
    <property type="entry name" value="KDSR-like"/>
</dbReference>
<dbReference type="GO" id="GO:0005524">
    <property type="term" value="F:ATP binding"/>
    <property type="evidence" value="ECO:0007669"/>
    <property type="project" value="UniProtKB-KW"/>
</dbReference>
<evidence type="ECO:0000313" key="29">
    <source>
        <dbReference type="Proteomes" id="UP001274896"/>
    </source>
</evidence>
<comment type="subcellular location">
    <subcellularLocation>
        <location evidence="1">Endoplasmic reticulum</location>
    </subcellularLocation>
    <subcellularLocation>
        <location evidence="2">Late endosome membrane</location>
        <topology evidence="2">Peripheral membrane protein</topology>
    </subcellularLocation>
</comment>
<accession>A0AAE0V7J2</accession>
<dbReference type="SMART" id="SM00745">
    <property type="entry name" value="MIT"/>
    <property type="match status" value="1"/>
</dbReference>
<dbReference type="InterPro" id="IPR041569">
    <property type="entry name" value="AAA_lid_3"/>
</dbReference>
<dbReference type="InterPro" id="IPR002347">
    <property type="entry name" value="SDR_fam"/>
</dbReference>
<keyword evidence="12" id="KW-0256">Endoplasmic reticulum</keyword>
<feature type="non-terminal residue" evidence="28">
    <location>
        <position position="1"/>
    </location>
</feature>
<dbReference type="PRINTS" id="PR00080">
    <property type="entry name" value="SDRFAMILY"/>
</dbReference>
<evidence type="ECO:0000256" key="2">
    <source>
        <dbReference type="ARBA" id="ARBA00004633"/>
    </source>
</evidence>
<evidence type="ECO:0000256" key="20">
    <source>
        <dbReference type="ARBA" id="ARBA00023306"/>
    </source>
</evidence>
<dbReference type="InterPro" id="IPR036181">
    <property type="entry name" value="MIT_dom_sf"/>
</dbReference>
<keyword evidence="23" id="KW-0175">Coiled coil</keyword>
<dbReference type="PANTHER" id="PTHR23074">
    <property type="entry name" value="AAA DOMAIN-CONTAINING"/>
    <property type="match status" value="1"/>
</dbReference>
<feature type="transmembrane region" description="Helical" evidence="25">
    <location>
        <begin position="648"/>
        <end position="666"/>
    </location>
</feature>
<evidence type="ECO:0000256" key="23">
    <source>
        <dbReference type="SAM" id="Coils"/>
    </source>
</evidence>
<dbReference type="PANTHER" id="PTHR23074:SF72">
    <property type="entry name" value="VACUOLAR PROTEIN SORTING-ASSOCIATED PROTEIN 4B"/>
    <property type="match status" value="1"/>
</dbReference>
<keyword evidence="25" id="KW-0812">Transmembrane</keyword>
<feature type="compositionally biased region" description="Basic and acidic residues" evidence="24">
    <location>
        <begin position="103"/>
        <end position="135"/>
    </location>
</feature>
<dbReference type="PROSITE" id="PS00674">
    <property type="entry name" value="AAA"/>
    <property type="match status" value="1"/>
</dbReference>
<protein>
    <recommendedName>
        <fullName evidence="30">Vesicle-fusing ATPase</fullName>
    </recommendedName>
</protein>
<evidence type="ECO:0000256" key="3">
    <source>
        <dbReference type="ARBA" id="ARBA00004760"/>
    </source>
</evidence>
<dbReference type="EMBL" id="JAUCMX010000005">
    <property type="protein sequence ID" value="KAK3546586.1"/>
    <property type="molecule type" value="Genomic_DNA"/>
</dbReference>
<feature type="region of interest" description="Disordered" evidence="24">
    <location>
        <begin position="103"/>
        <end position="138"/>
    </location>
</feature>
<sequence>SGEPQGKDGNQKIREKCSQYLDRAEKLQEYLDDKQKAIDLASKAAQEDKAQNYEEALRLYQHAVQYFLHVIKYEAQGDKAKQSIRAKCAEYLDRAEKLKEYLKKKEKAPAKPVKESQSDEKGNDSDEGENPEKKKFQNQLSGAIVMEKPNIQWNDVAGLEGAKEALKEAVILPIKFPHLFTGKRTPWRGILLFGPPGTGKSYLAKAVATEANNSTFFSISSSDLVSKWLGESEKLVKNLFELAREHNPSIIFIDEIDSLCGSRSENESEAARRIKTEFLVQMQGVGNDNKGILVLGATNIPWTLDSAIRRRRFEKRIYIPLPEEHARSFMFKLHLGTTPNSLTDADFVTLGKKTEGYSGADISVIVRDALMQPVRKVQSATHFKRVRGPSRDNPNMIMDDLLTPCSPGDPQALEMSWMEVPGDKLLEPVVSMRTYIASSQRFGIRPEGSPMPSEEAFWSSEILDWLFSHSGWSFLPFIMMMILIFAAFMVAFVLFLYMISPLISPKPLKLNGAHVVVTGGSSGIGKCIAMECYKQGAFITLVARDEGKLVQAKKEVEKCAVNDKQVVLCISVDVSKDYSQVESVLKQAQEKLGPVDMLVNCAGTSVSGKFEELGVQHFQSLMEVNYLGSVYATRAVISNMKERRMGRVVFVCSQAGQLGLFGYTAYSASKFALRGLAEALQMEGVCVKPYNIYVTVSYPPDTDTPALAMESKMKPLETKLISETSGVYQPEQVAKVIVKDAVQGNFSSSVGPDGYMLSALTCGMSPVTSITEGLQQIVTMGLFRTIALFYLSSFDSIVRRCMIQREQNKASDKTE</sequence>
<dbReference type="Gene3D" id="1.20.58.80">
    <property type="entry name" value="Phosphotransferase system, lactose/cellobiose-type IIA subunit"/>
    <property type="match status" value="2"/>
</dbReference>
<dbReference type="Gene3D" id="1.10.8.60">
    <property type="match status" value="1"/>
</dbReference>
<feature type="transmembrane region" description="Helical" evidence="25">
    <location>
        <begin position="474"/>
        <end position="499"/>
    </location>
</feature>
<feature type="domain" description="AAA+ ATPase" evidence="26">
    <location>
        <begin position="186"/>
        <end position="323"/>
    </location>
</feature>
<dbReference type="SUPFAM" id="SSF116846">
    <property type="entry name" value="MIT domain"/>
    <property type="match status" value="2"/>
</dbReference>
<feature type="domain" description="MIT" evidence="27">
    <location>
        <begin position="30"/>
        <end position="108"/>
    </location>
</feature>
<dbReference type="SUPFAM" id="SSF51735">
    <property type="entry name" value="NAD(P)-binding Rossmann-fold domains"/>
    <property type="match status" value="1"/>
</dbReference>
<gene>
    <name evidence="28" type="ORF">QTP70_029950</name>
</gene>
<keyword evidence="11" id="KW-0378">Hydrolase</keyword>
<keyword evidence="9" id="KW-0547">Nucleotide-binding</keyword>
<dbReference type="GO" id="GO:0007033">
    <property type="term" value="P:vacuole organization"/>
    <property type="evidence" value="ECO:0007669"/>
    <property type="project" value="TreeGrafter"/>
</dbReference>
<evidence type="ECO:0000256" key="17">
    <source>
        <dbReference type="ARBA" id="ARBA00023002"/>
    </source>
</evidence>
<evidence type="ECO:0000256" key="16">
    <source>
        <dbReference type="ARBA" id="ARBA00022927"/>
    </source>
</evidence>
<evidence type="ECO:0000256" key="1">
    <source>
        <dbReference type="ARBA" id="ARBA00004240"/>
    </source>
</evidence>
<dbReference type="PROSITE" id="PS00061">
    <property type="entry name" value="ADH_SHORT"/>
    <property type="match status" value="1"/>
</dbReference>
<dbReference type="PRINTS" id="PR00081">
    <property type="entry name" value="GDHRDH"/>
</dbReference>
<name>A0AAE0V7J2_9TELE</name>
<dbReference type="Pfam" id="PF17862">
    <property type="entry name" value="AAA_lid_3"/>
    <property type="match status" value="1"/>
</dbReference>
<evidence type="ECO:0000256" key="6">
    <source>
        <dbReference type="ARBA" id="ARBA00006914"/>
    </source>
</evidence>
<keyword evidence="10" id="KW-0967">Endosome</keyword>
<dbReference type="Gene3D" id="3.40.50.300">
    <property type="entry name" value="P-loop containing nucleotide triphosphate hydrolases"/>
    <property type="match status" value="1"/>
</dbReference>
<keyword evidence="16" id="KW-0653">Protein transport</keyword>
<keyword evidence="8" id="KW-0132">Cell division</keyword>
<dbReference type="SMART" id="SM00382">
    <property type="entry name" value="AAA"/>
    <property type="match status" value="1"/>
</dbReference>
<evidence type="ECO:0000256" key="9">
    <source>
        <dbReference type="ARBA" id="ARBA00022741"/>
    </source>
</evidence>
<dbReference type="GO" id="GO:0047560">
    <property type="term" value="F:3-dehydrosphinganine reductase activity"/>
    <property type="evidence" value="ECO:0007669"/>
    <property type="project" value="UniProtKB-EC"/>
</dbReference>
<dbReference type="Pfam" id="PF00106">
    <property type="entry name" value="adh_short"/>
    <property type="match status" value="1"/>
</dbReference>
<comment type="pathway">
    <text evidence="3">Lipid metabolism; sphingolipid metabolism.</text>
</comment>
<dbReference type="InterPro" id="IPR020904">
    <property type="entry name" value="Sc_DH/Rdtase_CS"/>
</dbReference>
<keyword evidence="15" id="KW-0746">Sphingolipid metabolism</keyword>
<evidence type="ECO:0000259" key="27">
    <source>
        <dbReference type="SMART" id="SM00745"/>
    </source>
</evidence>
<dbReference type="FunFam" id="3.40.50.300:FF:000043">
    <property type="entry name" value="Vacuolar protein sorting-associated protein 4"/>
    <property type="match status" value="1"/>
</dbReference>
<comment type="similarity">
    <text evidence="5">Belongs to the short-chain dehydrogenases/reductases (SDR) family.</text>
</comment>
<dbReference type="CDD" id="cd19521">
    <property type="entry name" value="RecA-like_VPS4"/>
    <property type="match status" value="1"/>
</dbReference>
<dbReference type="Pfam" id="PF00004">
    <property type="entry name" value="AAA"/>
    <property type="match status" value="1"/>
</dbReference>
<dbReference type="InterPro" id="IPR027417">
    <property type="entry name" value="P-loop_NTPase"/>
</dbReference>
<dbReference type="InterPro" id="IPR036291">
    <property type="entry name" value="NAD(P)-bd_dom_sf"/>
</dbReference>
<comment type="similarity">
    <text evidence="6">Belongs to the AAA ATPase family.</text>
</comment>
<dbReference type="Gene3D" id="3.40.50.720">
    <property type="entry name" value="NAD(P)-binding Rossmann-like Domain"/>
    <property type="match status" value="1"/>
</dbReference>
<dbReference type="GO" id="GO:0031902">
    <property type="term" value="C:late endosome membrane"/>
    <property type="evidence" value="ECO:0007669"/>
    <property type="project" value="UniProtKB-SubCell"/>
</dbReference>
<evidence type="ECO:0000256" key="15">
    <source>
        <dbReference type="ARBA" id="ARBA00022919"/>
    </source>
</evidence>
<keyword evidence="17" id="KW-0560">Oxidoreductase</keyword>
<dbReference type="InterPro" id="IPR045253">
    <property type="entry name" value="VPS4_MIT"/>
</dbReference>
<evidence type="ECO:0000256" key="4">
    <source>
        <dbReference type="ARBA" id="ARBA00004991"/>
    </source>
</evidence>
<dbReference type="AlphaFoldDB" id="A0AAE0V7J2"/>
<keyword evidence="13" id="KW-0067">ATP-binding</keyword>
<keyword evidence="14" id="KW-0521">NADP</keyword>
<keyword evidence="7" id="KW-0813">Transport</keyword>
<evidence type="ECO:0000256" key="14">
    <source>
        <dbReference type="ARBA" id="ARBA00022857"/>
    </source>
</evidence>
<evidence type="ECO:0000256" key="11">
    <source>
        <dbReference type="ARBA" id="ARBA00022801"/>
    </source>
</evidence>
<keyword evidence="29" id="KW-1185">Reference proteome</keyword>
<dbReference type="FunFam" id="1.20.58.80:FF:000002">
    <property type="entry name" value="Vacuolar protein sorting-associated protein 4A"/>
    <property type="match status" value="1"/>
</dbReference>
<dbReference type="GO" id="GO:0016197">
    <property type="term" value="P:endosomal transport"/>
    <property type="evidence" value="ECO:0007669"/>
    <property type="project" value="TreeGrafter"/>
</dbReference>
<evidence type="ECO:0000256" key="19">
    <source>
        <dbReference type="ARBA" id="ARBA00023136"/>
    </source>
</evidence>
<evidence type="ECO:0000256" key="7">
    <source>
        <dbReference type="ARBA" id="ARBA00022448"/>
    </source>
</evidence>
<evidence type="ECO:0000256" key="21">
    <source>
        <dbReference type="ARBA" id="ARBA00044737"/>
    </source>
</evidence>
<dbReference type="Pfam" id="PF09336">
    <property type="entry name" value="Vps4_C"/>
    <property type="match status" value="1"/>
</dbReference>
<evidence type="ECO:0000313" key="28">
    <source>
        <dbReference type="EMBL" id="KAK3546586.1"/>
    </source>
</evidence>
<keyword evidence="18" id="KW-0443">Lipid metabolism</keyword>
<comment type="function">
    <text evidence="21">Catalyzes the reduction of 3'-oxosphinganine (3-ketodihydrosphingosine/KDS) to sphinganine (dihydrosphingosine/DHS), the second step of de novo sphingolipid biosynthesis.</text>
</comment>
<dbReference type="GO" id="GO:0005783">
    <property type="term" value="C:endoplasmic reticulum"/>
    <property type="evidence" value="ECO:0007669"/>
    <property type="project" value="UniProtKB-SubCell"/>
</dbReference>
<dbReference type="GO" id="GO:0006666">
    <property type="term" value="P:3-keto-sphinganine metabolic process"/>
    <property type="evidence" value="ECO:0007669"/>
    <property type="project" value="InterPro"/>
</dbReference>
<evidence type="ECO:0000256" key="13">
    <source>
        <dbReference type="ARBA" id="ARBA00022840"/>
    </source>
</evidence>
<dbReference type="SUPFAM" id="SSF52540">
    <property type="entry name" value="P-loop containing nucleoside triphosphate hydrolases"/>
    <property type="match status" value="1"/>
</dbReference>
<evidence type="ECO:0000256" key="5">
    <source>
        <dbReference type="ARBA" id="ARBA00006484"/>
    </source>
</evidence>
<evidence type="ECO:0000259" key="26">
    <source>
        <dbReference type="SMART" id="SM00382"/>
    </source>
</evidence>
<dbReference type="InterPro" id="IPR003959">
    <property type="entry name" value="ATPase_AAA_core"/>
</dbReference>